<dbReference type="InterPro" id="IPR010730">
    <property type="entry name" value="HET"/>
</dbReference>
<gene>
    <name evidence="5" type="ORF">FDENT_5609</name>
</gene>
<evidence type="ECO:0000256" key="1">
    <source>
        <dbReference type="ARBA" id="ARBA00009199"/>
    </source>
</evidence>
<dbReference type="Proteomes" id="UP000562682">
    <property type="component" value="Unassembled WGS sequence"/>
</dbReference>
<dbReference type="Gene3D" id="3.90.1300.10">
    <property type="entry name" value="Amidase signature (AS) domain"/>
    <property type="match status" value="1"/>
</dbReference>
<proteinExistence type="inferred from homology"/>
<evidence type="ECO:0000313" key="5">
    <source>
        <dbReference type="EMBL" id="KAF5686882.1"/>
    </source>
</evidence>
<dbReference type="PROSITE" id="PS00571">
    <property type="entry name" value="AMIDASES"/>
    <property type="match status" value="1"/>
</dbReference>
<dbReference type="SUPFAM" id="SSF55729">
    <property type="entry name" value="Acyl-CoA N-acyltransferases (Nat)"/>
    <property type="match status" value="2"/>
</dbReference>
<dbReference type="PANTHER" id="PTHR11895:SF67">
    <property type="entry name" value="AMIDASE DOMAIN-CONTAINING PROTEIN"/>
    <property type="match status" value="1"/>
</dbReference>
<dbReference type="InterPro" id="IPR000120">
    <property type="entry name" value="Amidase"/>
</dbReference>
<evidence type="ECO:0000259" key="4">
    <source>
        <dbReference type="PROSITE" id="PS51186"/>
    </source>
</evidence>
<feature type="transmembrane region" description="Helical" evidence="3">
    <location>
        <begin position="1339"/>
        <end position="1372"/>
    </location>
</feature>
<dbReference type="Pfam" id="PF01425">
    <property type="entry name" value="Amidase"/>
    <property type="match status" value="1"/>
</dbReference>
<organism evidence="5 6">
    <name type="scientific">Fusarium denticulatum</name>
    <dbReference type="NCBI Taxonomy" id="48507"/>
    <lineage>
        <taxon>Eukaryota</taxon>
        <taxon>Fungi</taxon>
        <taxon>Dikarya</taxon>
        <taxon>Ascomycota</taxon>
        <taxon>Pezizomycotina</taxon>
        <taxon>Sordariomycetes</taxon>
        <taxon>Hypocreomycetidae</taxon>
        <taxon>Hypocreales</taxon>
        <taxon>Nectriaceae</taxon>
        <taxon>Fusarium</taxon>
        <taxon>Fusarium fujikuroi species complex</taxon>
    </lineage>
</organism>
<dbReference type="GO" id="GO:0016747">
    <property type="term" value="F:acyltransferase activity, transferring groups other than amino-acyl groups"/>
    <property type="evidence" value="ECO:0007669"/>
    <property type="project" value="InterPro"/>
</dbReference>
<dbReference type="Pfam" id="PF06985">
    <property type="entry name" value="HET"/>
    <property type="match status" value="1"/>
</dbReference>
<dbReference type="SUPFAM" id="SSF75304">
    <property type="entry name" value="Amidase signature (AS) enzymes"/>
    <property type="match status" value="1"/>
</dbReference>
<feature type="region of interest" description="Disordered" evidence="2">
    <location>
        <begin position="241"/>
        <end position="261"/>
    </location>
</feature>
<dbReference type="InterPro" id="IPR016181">
    <property type="entry name" value="Acyl_CoA_acyltransferase"/>
</dbReference>
<feature type="compositionally biased region" description="Polar residues" evidence="2">
    <location>
        <begin position="242"/>
        <end position="257"/>
    </location>
</feature>
<dbReference type="EMBL" id="JAAOAK010000138">
    <property type="protein sequence ID" value="KAF5686882.1"/>
    <property type="molecule type" value="Genomic_DNA"/>
</dbReference>
<dbReference type="Gene3D" id="3.40.630.30">
    <property type="match status" value="1"/>
</dbReference>
<keyword evidence="3" id="KW-0472">Membrane</keyword>
<keyword evidence="3" id="KW-1133">Transmembrane helix</keyword>
<dbReference type="Pfam" id="PF26639">
    <property type="entry name" value="Het-6_barrel"/>
    <property type="match status" value="1"/>
</dbReference>
<dbReference type="InterPro" id="IPR036928">
    <property type="entry name" value="AS_sf"/>
</dbReference>
<dbReference type="PANTHER" id="PTHR11895">
    <property type="entry name" value="TRANSAMIDASE"/>
    <property type="match status" value="1"/>
</dbReference>
<protein>
    <submittedName>
        <fullName evidence="5">Amidase</fullName>
    </submittedName>
</protein>
<dbReference type="InterPro" id="IPR020556">
    <property type="entry name" value="Amidase_CS"/>
</dbReference>
<dbReference type="InterPro" id="IPR000182">
    <property type="entry name" value="GNAT_dom"/>
</dbReference>
<evidence type="ECO:0000256" key="3">
    <source>
        <dbReference type="SAM" id="Phobius"/>
    </source>
</evidence>
<evidence type="ECO:0000256" key="2">
    <source>
        <dbReference type="SAM" id="MobiDB-lite"/>
    </source>
</evidence>
<comment type="caution">
    <text evidence="5">The sequence shown here is derived from an EMBL/GenBank/DDBJ whole genome shotgun (WGS) entry which is preliminary data.</text>
</comment>
<reference evidence="5 6" key="1">
    <citation type="submission" date="2020-05" db="EMBL/GenBank/DDBJ databases">
        <title>Identification and distribution of gene clusters putatively required for synthesis of sphingolipid metabolism inhibitors in phylogenetically diverse species of the filamentous fungus Fusarium.</title>
        <authorList>
            <person name="Kim H.-S."/>
            <person name="Busman M."/>
            <person name="Brown D.W."/>
            <person name="Divon H."/>
            <person name="Uhlig S."/>
            <person name="Proctor R.H."/>
        </authorList>
    </citation>
    <scope>NUCLEOTIDE SEQUENCE [LARGE SCALE GENOMIC DNA]</scope>
    <source>
        <strain evidence="5 6">NRRL 25311</strain>
    </source>
</reference>
<comment type="similarity">
    <text evidence="1">Belongs to the amidase family.</text>
</comment>
<accession>A0A8H5X4D9</accession>
<dbReference type="CDD" id="cd04301">
    <property type="entry name" value="NAT_SF"/>
    <property type="match status" value="2"/>
</dbReference>
<name>A0A8H5X4D9_9HYPO</name>
<evidence type="ECO:0000313" key="6">
    <source>
        <dbReference type="Proteomes" id="UP000562682"/>
    </source>
</evidence>
<dbReference type="InterPro" id="IPR023631">
    <property type="entry name" value="Amidase_dom"/>
</dbReference>
<dbReference type="PROSITE" id="PS51186">
    <property type="entry name" value="GNAT"/>
    <property type="match status" value="1"/>
</dbReference>
<sequence>MSNFNNERRFFNYPEPQEGNPVLRGPFLVAAAFLMEWIRFIRETAWANAGFASLRKIRTYLEHFEPRYDPTVVPIALSEAEAKERGERVQISALQQANNSQTLNPSKFYSAADYRALYLSGELTPVDVAKAILPLVGTDGPTPGRHAQGWRELNIERIMRAAEASTERYKNKQPLGPLDGVPSAIKDDYDLDGYSTTLGSPRDYTETPKDGESTTSWIVRKLEEAGVVIIGKLAMHEFGLDTTGNNPNQGTPRNPFNSGYYTGGSSSGPAYAVSSGLIPIALGSDGGGSIRIPGSFCSVFGLKPTHNRLASWPGANHSPTCAVQGPLAVDMQSLAAAYEAIAEPHPSTQFPPLALQPSPPVTKVLGIFDAWISRATPSVQSLVRGLVESLAAKHGYTLVPIEIPFPAEGQMAHALTVLTDASTLLYDTKGLTPANKILLALGRTTPSTDYLLAQKLRGMLMQHLSYLWKTYPGMLIITPTTACAGAPIRGGKSELSYGVNDGNYTLQSMEYVWLANFCGLPAITVPAGYVVPEGRKDAGEVADRDTEGKIPVGLMATGEWCGEDALLQFGFDAEAAGQDLRSKPPNWEDVIERAKDEAKMSRGPRREAGIKMAEQKKKDGGAVSVSQYNIRELTSSEEDIQQAWKLWHTIFPDWPIAQGRFTGLLFGMKGQHWIHDHGFCLSYYSKSGSLGHIAAIGVLPGYRRGGLGYALLEKGKAGLKNAAKDAGQELESLAMGSIFPRFWYRVPTSISPAAKEFLSHRGSYETTDTVRDLYKDIQAEIAPPEIMERVSKSNIKFSPWSPELYEECMAKQNELFTWGGIYEALAARGQHHEVMVAIDPDNNKQIGWALMCSFGSSAGDSFAFLPLLPSGDKTGLIAAVGVDEAARGKGVGLALVVKAMENLKERGMYGILIDAVAIRGFYEKLGYETQWEFGVFLLPEALGPAPAMLQGPGFRVLCLTALVIGHQRIQAMIGGAASQPDIGPFAARQVYDNLPLHPGSQCIRVLDVLQSDPADSDRLTGTLRTVDLQTLPEFTALSYVWGQGSSHKITCNGCDINITQSCYEALTSLRQSRRSMTIWVDAICINQEDNSEKEQQIVLMGSIYSLAETVYVWLGVGNKETDQAAEYIGTISQFRLFPSKLPRSSRSNTRRTLFRRLIEIGRYILPLAFRNMCMEPLISERYKKDRIQQLSSLPFVSQDVMGAILDQTWLSRSWTFQEITLASNPVLVCGSQHIPWLVMHQALTFIEHSAMQALVDPVNSIISETQRRVHNEVSLSDSFKKWQALFDVWQTIPRHSRRSSYWRSTVNDSSYSVHDGVQDLETVQILGFKRFVRLSLGKYAGVIGFVILLGLYSAVGLYLLIFAVITIPLLYFIRNLTKCCSDCMQDSKARMYSLTCHPGLQPQNYLVALAQAIRDRNSKWPHDRVYAIDSVLRQLGAHPPAPDYEKSLGRVYRDALVSLIEWNPTLITLLVDCGSHLPDAPSWVPDWSQNNKSWLPDSYTYHGVEKRPSTDQDFPHSVSGNTLSVKAACLGMSCYCLALEKGEDGELTSNEMTTNGKLVRNVQLMAEWILRIRKDTLVCRLHESIPWAIMLTLTGRSIPRSEVTSEQEDTSRRMFEIITQLGIEVDSVPGDTAAAAMRALEAISQSEGCSKLFLDTCNRIAGRRGLLVSGNGLIGSGPISMRQGDTIALIKGVSVPIVLRKIGEDYQVLGPVFIDGFMGLSTENLQRMNLEWEIFRLV</sequence>
<dbReference type="Pfam" id="PF13508">
    <property type="entry name" value="Acetyltransf_7"/>
    <property type="match status" value="1"/>
</dbReference>
<keyword evidence="6" id="KW-1185">Reference proteome</keyword>
<feature type="domain" description="N-acetyltransferase" evidence="4">
    <location>
        <begin position="795"/>
        <end position="949"/>
    </location>
</feature>
<keyword evidence="3" id="KW-0812">Transmembrane</keyword>